<organism evidence="4 5">
    <name type="scientific">Pinctada imbricata</name>
    <name type="common">Atlantic pearl-oyster</name>
    <name type="synonym">Pinctada martensii</name>
    <dbReference type="NCBI Taxonomy" id="66713"/>
    <lineage>
        <taxon>Eukaryota</taxon>
        <taxon>Metazoa</taxon>
        <taxon>Spiralia</taxon>
        <taxon>Lophotrochozoa</taxon>
        <taxon>Mollusca</taxon>
        <taxon>Bivalvia</taxon>
        <taxon>Autobranchia</taxon>
        <taxon>Pteriomorphia</taxon>
        <taxon>Pterioida</taxon>
        <taxon>Pterioidea</taxon>
        <taxon>Pteriidae</taxon>
        <taxon>Pinctada</taxon>
    </lineage>
</organism>
<feature type="domain" description="C1q" evidence="3">
    <location>
        <begin position="1"/>
        <end position="118"/>
    </location>
</feature>
<dbReference type="Proteomes" id="UP001186944">
    <property type="component" value="Unassembled WGS sequence"/>
</dbReference>
<dbReference type="InterPro" id="IPR050392">
    <property type="entry name" value="Collagen/C1q_domain"/>
</dbReference>
<evidence type="ECO:0000256" key="2">
    <source>
        <dbReference type="ARBA" id="ARBA00022525"/>
    </source>
</evidence>
<comment type="caution">
    <text evidence="4">The sequence shown here is derived from an EMBL/GenBank/DDBJ whole genome shotgun (WGS) entry which is preliminary data.</text>
</comment>
<sequence>MTTNTDRMSAHVTIRFDKVVTNLGGHYNPHSGNFVAPVTGYYVFYWQTTAYGKYKSYAILMVDGHNYGRSLTTGTEHHLHGAGNMAIVRVLKSQHVWIQTFTESSIHVGSSFSGYLLY</sequence>
<dbReference type="SMART" id="SM00110">
    <property type="entry name" value="C1Q"/>
    <property type="match status" value="1"/>
</dbReference>
<dbReference type="PRINTS" id="PR00007">
    <property type="entry name" value="COMPLEMNTC1Q"/>
</dbReference>
<dbReference type="PANTHER" id="PTHR15427">
    <property type="entry name" value="EMILIN ELASTIN MICROFIBRIL INTERFACE-LOCATED PROTEIN ELASTIN MICROFIBRIL INTERFACER"/>
    <property type="match status" value="1"/>
</dbReference>
<name>A0AA88XPK9_PINIB</name>
<dbReference type="SUPFAM" id="SSF49842">
    <property type="entry name" value="TNF-like"/>
    <property type="match status" value="1"/>
</dbReference>
<dbReference type="Gene3D" id="2.60.120.40">
    <property type="match status" value="1"/>
</dbReference>
<protein>
    <recommendedName>
        <fullName evidence="3">C1q domain-containing protein</fullName>
    </recommendedName>
</protein>
<evidence type="ECO:0000313" key="4">
    <source>
        <dbReference type="EMBL" id="KAK3085082.1"/>
    </source>
</evidence>
<evidence type="ECO:0000313" key="5">
    <source>
        <dbReference type="Proteomes" id="UP001186944"/>
    </source>
</evidence>
<dbReference type="PANTHER" id="PTHR15427:SF33">
    <property type="entry name" value="COLLAGEN IV NC1 DOMAIN-CONTAINING PROTEIN"/>
    <property type="match status" value="1"/>
</dbReference>
<comment type="subcellular location">
    <subcellularLocation>
        <location evidence="1">Secreted</location>
    </subcellularLocation>
</comment>
<reference evidence="4" key="1">
    <citation type="submission" date="2019-08" db="EMBL/GenBank/DDBJ databases">
        <title>The improved chromosome-level genome for the pearl oyster Pinctada fucata martensii using PacBio sequencing and Hi-C.</title>
        <authorList>
            <person name="Zheng Z."/>
        </authorList>
    </citation>
    <scope>NUCLEOTIDE SEQUENCE</scope>
    <source>
        <strain evidence="4">ZZ-2019</strain>
        <tissue evidence="4">Adductor muscle</tissue>
    </source>
</reference>
<proteinExistence type="predicted"/>
<dbReference type="InterPro" id="IPR008983">
    <property type="entry name" value="Tumour_necrosis_fac-like_dom"/>
</dbReference>
<evidence type="ECO:0000256" key="1">
    <source>
        <dbReference type="ARBA" id="ARBA00004613"/>
    </source>
</evidence>
<keyword evidence="2" id="KW-0964">Secreted</keyword>
<dbReference type="EMBL" id="VSWD01000013">
    <property type="protein sequence ID" value="KAK3085082.1"/>
    <property type="molecule type" value="Genomic_DNA"/>
</dbReference>
<dbReference type="AlphaFoldDB" id="A0AA88XPK9"/>
<dbReference type="Pfam" id="PF00386">
    <property type="entry name" value="C1q"/>
    <property type="match status" value="1"/>
</dbReference>
<dbReference type="GO" id="GO:0005581">
    <property type="term" value="C:collagen trimer"/>
    <property type="evidence" value="ECO:0007669"/>
    <property type="project" value="UniProtKB-KW"/>
</dbReference>
<dbReference type="InterPro" id="IPR001073">
    <property type="entry name" value="C1q_dom"/>
</dbReference>
<accession>A0AA88XPK9</accession>
<keyword evidence="5" id="KW-1185">Reference proteome</keyword>
<evidence type="ECO:0000259" key="3">
    <source>
        <dbReference type="PROSITE" id="PS50871"/>
    </source>
</evidence>
<dbReference type="PROSITE" id="PS50871">
    <property type="entry name" value="C1Q"/>
    <property type="match status" value="1"/>
</dbReference>
<gene>
    <name evidence="4" type="ORF">FSP39_023963</name>
</gene>